<dbReference type="PROSITE" id="PS51257">
    <property type="entry name" value="PROKAR_LIPOPROTEIN"/>
    <property type="match status" value="1"/>
</dbReference>
<feature type="compositionally biased region" description="Polar residues" evidence="1">
    <location>
        <begin position="149"/>
        <end position="160"/>
    </location>
</feature>
<sequence>MRNTTKKVAAVSALSLGFALVGAACASEDADDTAATTTTTAAEVTEETTTTTEAEATETGTTIPGADGTEYVVSGAILEKWQTLDATAQESLGAPTGEQQTNTDGGVYQQFDDGVIISSEAGSFVVWGKIRDKWNELGGSQGDLGYPTSDETTNAEGQKQTTFQNGTVTWTEGQEEAVVVEGAPAESPAQEPAPAPGQ</sequence>
<keyword evidence="4" id="KW-1185">Reference proteome</keyword>
<proteinExistence type="predicted"/>
<dbReference type="Pfam" id="PF08310">
    <property type="entry name" value="LGFP"/>
    <property type="match status" value="2"/>
</dbReference>
<dbReference type="Proteomes" id="UP001190466">
    <property type="component" value="Chromosome"/>
</dbReference>
<name>A0ABN9NYP6_9MYCO</name>
<reference evidence="3 4" key="1">
    <citation type="submission" date="2023-08" db="EMBL/GenBank/DDBJ databases">
        <authorList>
            <person name="Folkvardsen B D."/>
            <person name="Norman A."/>
        </authorList>
    </citation>
    <scope>NUCLEOTIDE SEQUENCE [LARGE SCALE GENOMIC DNA]</scope>
    <source>
        <strain evidence="3 4">Mu0050</strain>
    </source>
</reference>
<dbReference type="RefSeq" id="WP_316514172.1">
    <property type="nucleotide sequence ID" value="NZ_OY726395.1"/>
</dbReference>
<feature type="chain" id="PRO_5046452214" description="LGFP repeat-containing protein" evidence="2">
    <location>
        <begin position="27"/>
        <end position="198"/>
    </location>
</feature>
<accession>A0ABN9NYP6</accession>
<dbReference type="InterPro" id="IPR013207">
    <property type="entry name" value="LGFP"/>
</dbReference>
<feature type="signal peptide" evidence="2">
    <location>
        <begin position="1"/>
        <end position="26"/>
    </location>
</feature>
<evidence type="ECO:0000313" key="3">
    <source>
        <dbReference type="EMBL" id="CAJ1579662.1"/>
    </source>
</evidence>
<evidence type="ECO:0000256" key="1">
    <source>
        <dbReference type="SAM" id="MobiDB-lite"/>
    </source>
</evidence>
<evidence type="ECO:0000256" key="2">
    <source>
        <dbReference type="SAM" id="SignalP"/>
    </source>
</evidence>
<gene>
    <name evidence="3" type="ORF">MU0050_000621</name>
</gene>
<evidence type="ECO:0000313" key="4">
    <source>
        <dbReference type="Proteomes" id="UP001190466"/>
    </source>
</evidence>
<evidence type="ECO:0008006" key="5">
    <source>
        <dbReference type="Google" id="ProtNLM"/>
    </source>
</evidence>
<organism evidence="3 4">
    <name type="scientific">[Mycobacterium] wendilense</name>
    <dbReference type="NCBI Taxonomy" id="3064284"/>
    <lineage>
        <taxon>Bacteria</taxon>
        <taxon>Bacillati</taxon>
        <taxon>Actinomycetota</taxon>
        <taxon>Actinomycetes</taxon>
        <taxon>Mycobacteriales</taxon>
        <taxon>Mycobacteriaceae</taxon>
        <taxon>Mycolicibacter</taxon>
    </lineage>
</organism>
<feature type="region of interest" description="Disordered" evidence="1">
    <location>
        <begin position="141"/>
        <end position="160"/>
    </location>
</feature>
<protein>
    <recommendedName>
        <fullName evidence="5">LGFP repeat-containing protein</fullName>
    </recommendedName>
</protein>
<feature type="region of interest" description="Disordered" evidence="1">
    <location>
        <begin position="39"/>
        <end position="68"/>
    </location>
</feature>
<dbReference type="EMBL" id="OY726395">
    <property type="protein sequence ID" value="CAJ1579662.1"/>
    <property type="molecule type" value="Genomic_DNA"/>
</dbReference>
<feature type="compositionally biased region" description="Low complexity" evidence="1">
    <location>
        <begin position="39"/>
        <end position="62"/>
    </location>
</feature>
<keyword evidence="2" id="KW-0732">Signal</keyword>